<accession>A0A8B6CJW9</accession>
<keyword evidence="2" id="KW-1185">Reference proteome</keyword>
<dbReference type="OrthoDB" id="6088248at2759"/>
<name>A0A8B6CJW9_MYTGA</name>
<dbReference type="PANTHER" id="PTHR21446">
    <property type="entry name" value="DUF3504 DOMAIN-CONTAINING PROTEIN"/>
    <property type="match status" value="1"/>
</dbReference>
<evidence type="ECO:0000313" key="2">
    <source>
        <dbReference type="Proteomes" id="UP000596742"/>
    </source>
</evidence>
<reference evidence="1" key="1">
    <citation type="submission" date="2018-11" db="EMBL/GenBank/DDBJ databases">
        <authorList>
            <person name="Alioto T."/>
            <person name="Alioto T."/>
        </authorList>
    </citation>
    <scope>NUCLEOTIDE SEQUENCE</scope>
</reference>
<dbReference type="PANTHER" id="PTHR21446:SF6">
    <property type="entry name" value="MITOCHONDRIAL ANTIVIRAL-SIGNALING PROTEIN"/>
    <property type="match status" value="1"/>
</dbReference>
<gene>
    <name evidence="1" type="ORF">MGAL_10B037933</name>
</gene>
<sequence length="269" mass="31558">WLKQREFDPNFEDLSIKVLDERLEKFYAELRTADGKLYAANSFRGIRASINRHLTTNPYNRSLSLFTDHDFHNSNMVFKVMMRKIKMEVVKKELPPPISGEDMTKLTRSPVLTINTPKGLQNKVWLDLTLNFTYKNCLKQRDYRTHMFVFKTDDNGMEYVEIKDPNRQPGEVSPKMVATRDIYCPVVSLMKYLTKRNKASEDFFQQPRCPKSMTDDSWYTSRPLGERQLANMMKIISKEAGLSRVYSNIVLKETIQNSLLYMPMKPEKV</sequence>
<organism evidence="1 2">
    <name type="scientific">Mytilus galloprovincialis</name>
    <name type="common">Mediterranean mussel</name>
    <dbReference type="NCBI Taxonomy" id="29158"/>
    <lineage>
        <taxon>Eukaryota</taxon>
        <taxon>Metazoa</taxon>
        <taxon>Spiralia</taxon>
        <taxon>Lophotrochozoa</taxon>
        <taxon>Mollusca</taxon>
        <taxon>Bivalvia</taxon>
        <taxon>Autobranchia</taxon>
        <taxon>Pteriomorphia</taxon>
        <taxon>Mytilida</taxon>
        <taxon>Mytiloidea</taxon>
        <taxon>Mytilidae</taxon>
        <taxon>Mytilinae</taxon>
        <taxon>Mytilus</taxon>
    </lineage>
</organism>
<dbReference type="EMBL" id="UYJE01001954">
    <property type="protein sequence ID" value="VDI06682.1"/>
    <property type="molecule type" value="Genomic_DNA"/>
</dbReference>
<dbReference type="InterPro" id="IPR052787">
    <property type="entry name" value="MAVS"/>
</dbReference>
<dbReference type="AlphaFoldDB" id="A0A8B6CJW9"/>
<feature type="non-terminal residue" evidence="1">
    <location>
        <position position="1"/>
    </location>
</feature>
<protein>
    <recommendedName>
        <fullName evidence="3">DUF3504 domain-containing protein</fullName>
    </recommendedName>
</protein>
<comment type="caution">
    <text evidence="1">The sequence shown here is derived from an EMBL/GenBank/DDBJ whole genome shotgun (WGS) entry which is preliminary data.</text>
</comment>
<dbReference type="Proteomes" id="UP000596742">
    <property type="component" value="Unassembled WGS sequence"/>
</dbReference>
<evidence type="ECO:0008006" key="3">
    <source>
        <dbReference type="Google" id="ProtNLM"/>
    </source>
</evidence>
<proteinExistence type="predicted"/>
<evidence type="ECO:0000313" key="1">
    <source>
        <dbReference type="EMBL" id="VDI06682.1"/>
    </source>
</evidence>